<feature type="compositionally biased region" description="Polar residues" evidence="1">
    <location>
        <begin position="538"/>
        <end position="548"/>
    </location>
</feature>
<evidence type="ECO:0000259" key="2">
    <source>
        <dbReference type="Pfam" id="PF13837"/>
    </source>
</evidence>
<proteinExistence type="predicted"/>
<dbReference type="eggNOG" id="KOG1721">
    <property type="taxonomic scope" value="Eukaryota"/>
</dbReference>
<feature type="region of interest" description="Disordered" evidence="1">
    <location>
        <begin position="23"/>
        <end position="47"/>
    </location>
</feature>
<keyword evidence="3" id="KW-1185">Reference proteome</keyword>
<dbReference type="Gene3D" id="1.10.10.60">
    <property type="entry name" value="Homeodomain-like"/>
    <property type="match status" value="1"/>
</dbReference>
<organism evidence="3 4">
    <name type="scientific">Alligator sinensis</name>
    <name type="common">Chinese alligator</name>
    <dbReference type="NCBI Taxonomy" id="38654"/>
    <lineage>
        <taxon>Eukaryota</taxon>
        <taxon>Metazoa</taxon>
        <taxon>Chordata</taxon>
        <taxon>Craniata</taxon>
        <taxon>Vertebrata</taxon>
        <taxon>Euteleostomi</taxon>
        <taxon>Archelosauria</taxon>
        <taxon>Archosauria</taxon>
        <taxon>Crocodylia</taxon>
        <taxon>Alligatoridae</taxon>
        <taxon>Alligatorinae</taxon>
        <taxon>Alligator</taxon>
    </lineage>
</organism>
<dbReference type="PANTHER" id="PTHR47595">
    <property type="entry name" value="HEAT SHOCK 70 KDA PROTEIN 14"/>
    <property type="match status" value="1"/>
</dbReference>
<feature type="compositionally biased region" description="Basic and acidic residues" evidence="1">
    <location>
        <begin position="572"/>
        <end position="582"/>
    </location>
</feature>
<dbReference type="PANTHER" id="PTHR47595:SF1">
    <property type="entry name" value="MYB_SANT-LIKE DNA-BINDING DOMAIN-CONTAINING PROTEIN"/>
    <property type="match status" value="1"/>
</dbReference>
<feature type="region of interest" description="Disordered" evidence="1">
    <location>
        <begin position="532"/>
        <end position="582"/>
    </location>
</feature>
<feature type="domain" description="Myb/SANT-like DNA-binding" evidence="2">
    <location>
        <begin position="169"/>
        <end position="257"/>
    </location>
</feature>
<feature type="compositionally biased region" description="Low complexity" evidence="1">
    <location>
        <begin position="30"/>
        <end position="45"/>
    </location>
</feature>
<dbReference type="OrthoDB" id="691673at2759"/>
<feature type="region of interest" description="Disordered" evidence="1">
    <location>
        <begin position="107"/>
        <end position="165"/>
    </location>
</feature>
<feature type="compositionally biased region" description="Acidic residues" evidence="1">
    <location>
        <begin position="366"/>
        <end position="381"/>
    </location>
</feature>
<reference evidence="4" key="1">
    <citation type="submission" date="2025-08" db="UniProtKB">
        <authorList>
            <consortium name="RefSeq"/>
        </authorList>
    </citation>
    <scope>IDENTIFICATION</scope>
</reference>
<protein>
    <submittedName>
        <fullName evidence="4">Uncharacterized protein LOC102376664 isoform X1</fullName>
    </submittedName>
</protein>
<evidence type="ECO:0000313" key="3">
    <source>
        <dbReference type="Proteomes" id="UP000189705"/>
    </source>
</evidence>
<feature type="region of interest" description="Disordered" evidence="1">
    <location>
        <begin position="361"/>
        <end position="455"/>
    </location>
</feature>
<dbReference type="InParanoid" id="A0A1U7SW87"/>
<evidence type="ECO:0000256" key="1">
    <source>
        <dbReference type="SAM" id="MobiDB-lite"/>
    </source>
</evidence>
<accession>A0A1U7SW87</accession>
<feature type="compositionally biased region" description="Low complexity" evidence="1">
    <location>
        <begin position="387"/>
        <end position="403"/>
    </location>
</feature>
<feature type="compositionally biased region" description="Basic and acidic residues" evidence="1">
    <location>
        <begin position="125"/>
        <end position="136"/>
    </location>
</feature>
<dbReference type="RefSeq" id="XP_006037790.1">
    <property type="nucleotide sequence ID" value="XM_006037728.3"/>
</dbReference>
<dbReference type="Proteomes" id="UP000189705">
    <property type="component" value="Unplaced"/>
</dbReference>
<dbReference type="KEGG" id="asn:102376664"/>
<name>A0A1U7SW87_ALLSI</name>
<dbReference type="Pfam" id="PF13837">
    <property type="entry name" value="Myb_DNA-bind_4"/>
    <property type="match status" value="1"/>
</dbReference>
<dbReference type="GeneID" id="102376664"/>
<sequence>MAAQLEPAPALVISSNLVQPVVKMEEQDQGGPEPGARAEGAGKAPHVVQAGTDRASLRWATPQWVKQEPVQRWQVTVHRQLEGVALDTEGPGALRESWLERPQPHRGRIPLEEEGWGEIPGPQEELPRVPKEEPLPHQEQAMEAGNSQASVPLGEGADSSCSSANTRGPNWYKAELRDLLDIWGQERIQRLLEQGHRNKNTFMYIAEQMRRRGHNRDFKQCRCKIKALKYEFFRARDANNRAGAKKRTCAFYDELSRILSKEKVYQATKTFGTMGEQEALEALDHWEDENSMGSGKPEKLLDDSLMAGDRGQGAYIEEMVTNESTPSPLVPADSLQAIQTELGVRTEDILLIPALIPQQHASLHADEEEGSEDTEDSSDMEEYSHMTTIPRAPTTTQTPTRAPDNPGPGSAGNASARGRTSERGSHAAPRPPARSGAERMRDHRRRLRQSKEEMLQSLVVTAKSRARAEDAWREEVREQHRRELEMWQRQEATVETLVAAFGRATEVANRCLELVAKSAAALEAVEESLRLSSLAPDPQTTAHTSRQPSLRIRKLPSRFRGNPKVGKGVQGRGKDSTLHHRK</sequence>
<evidence type="ECO:0000313" key="4">
    <source>
        <dbReference type="RefSeq" id="XP_006037790.1"/>
    </source>
</evidence>
<dbReference type="FunFam" id="1.10.10.60:FF:000032">
    <property type="entry name" value="Zinc finger and SCAN domain-containing 20"/>
    <property type="match status" value="1"/>
</dbReference>
<dbReference type="InterPro" id="IPR044822">
    <property type="entry name" value="Myb_DNA-bind_4"/>
</dbReference>
<dbReference type="AlphaFoldDB" id="A0A1U7SW87"/>
<gene>
    <name evidence="4" type="primary">LOC102376664</name>
</gene>